<protein>
    <recommendedName>
        <fullName evidence="3">Sulfotransferase family protein</fullName>
    </recommendedName>
</protein>
<sequence>MAQRLVLHVGDCKTGSTILQTMLGNGDCRPERLCLFTPGNGVHGALARSLGDRKSLYPARWKGAARRLAEAEWDVAVLSSELFEFIAPQAVAEALRTHLPQYWDSTTVVAYIRPHMGRALSQFAENVKLGHEIGDFPDFVARFEQVGRLNYAKRLARWRDAFGDRLVVRPFLRDRLQRRDVRHDFLSLILNGDDYTLADSGQDDNASLPLADLALMRMIQQRFHASPDIPDDNRVTFGKQFGRLLRDLPSPRPADKLRLPRAVYDRLYDDCRADAERMDAEWFGGPCFLPELEAARDTVTDSDQSLAAEDHFDPETLRLVTAWAELIQRQMRDEPKQFGPRLRG</sequence>
<evidence type="ECO:0008006" key="3">
    <source>
        <dbReference type="Google" id="ProtNLM"/>
    </source>
</evidence>
<evidence type="ECO:0000313" key="1">
    <source>
        <dbReference type="EMBL" id="PJE37454.1"/>
    </source>
</evidence>
<gene>
    <name evidence="1" type="ORF">CVM52_06720</name>
</gene>
<dbReference type="OrthoDB" id="547419at2"/>
<accession>A0A2M8J3V9</accession>
<dbReference type="EMBL" id="PGTB01000014">
    <property type="protein sequence ID" value="PJE37454.1"/>
    <property type="molecule type" value="Genomic_DNA"/>
</dbReference>
<dbReference type="Gene3D" id="3.40.50.300">
    <property type="entry name" value="P-loop containing nucleotide triphosphate hydrolases"/>
    <property type="match status" value="1"/>
</dbReference>
<dbReference type="Proteomes" id="UP000231553">
    <property type="component" value="Unassembled WGS sequence"/>
</dbReference>
<comment type="caution">
    <text evidence="1">The sequence shown here is derived from an EMBL/GenBank/DDBJ whole genome shotgun (WGS) entry which is preliminary data.</text>
</comment>
<dbReference type="AlphaFoldDB" id="A0A2M8J3V9"/>
<dbReference type="SUPFAM" id="SSF52540">
    <property type="entry name" value="P-loop containing nucleoside triphosphate hydrolases"/>
    <property type="match status" value="1"/>
</dbReference>
<proteinExistence type="predicted"/>
<dbReference type="InterPro" id="IPR027417">
    <property type="entry name" value="P-loop_NTPase"/>
</dbReference>
<name>A0A2M8J3V9_9RHOB</name>
<evidence type="ECO:0000313" key="2">
    <source>
        <dbReference type="Proteomes" id="UP000231553"/>
    </source>
</evidence>
<reference evidence="1 2" key="1">
    <citation type="journal article" date="2018" name="Int. J. Syst. Evol. Microbiol.">
        <title>Pseudooceanicola lipolyticus sp. nov., a marine alphaproteobacterium, reclassification of Oceanicola flagellatus as Pseudooceanicola flagellatus comb. nov. and emended description of the genus Pseudooceanicola.</title>
        <authorList>
            <person name="Huang M.-M."/>
            <person name="Guo L.-L."/>
            <person name="Wu Y.-H."/>
            <person name="Lai Q.-L."/>
            <person name="Shao Z.-Z."/>
            <person name="Wang C.-S."/>
            <person name="Wu M."/>
            <person name="Xu X.-W."/>
        </authorList>
    </citation>
    <scope>NUCLEOTIDE SEQUENCE [LARGE SCALE GENOMIC DNA]</scope>
    <source>
        <strain evidence="1 2">157</strain>
    </source>
</reference>
<dbReference type="RefSeq" id="WP_100161743.1">
    <property type="nucleotide sequence ID" value="NZ_PGTB01000014.1"/>
</dbReference>
<keyword evidence="2" id="KW-1185">Reference proteome</keyword>
<organism evidence="1 2">
    <name type="scientific">Pseudooceanicola lipolyticus</name>
    <dbReference type="NCBI Taxonomy" id="2029104"/>
    <lineage>
        <taxon>Bacteria</taxon>
        <taxon>Pseudomonadati</taxon>
        <taxon>Pseudomonadota</taxon>
        <taxon>Alphaproteobacteria</taxon>
        <taxon>Rhodobacterales</taxon>
        <taxon>Paracoccaceae</taxon>
        <taxon>Pseudooceanicola</taxon>
    </lineage>
</organism>